<gene>
    <name evidence="9" type="ORF">ACX05_20810</name>
</gene>
<evidence type="ECO:0000256" key="6">
    <source>
        <dbReference type="PROSITE-ProRule" id="PRU01016"/>
    </source>
</evidence>
<dbReference type="NCBIfam" id="TIGR00675">
    <property type="entry name" value="dcm"/>
    <property type="match status" value="1"/>
</dbReference>
<keyword evidence="1 6" id="KW-0489">Methyltransferase</keyword>
<dbReference type="GO" id="GO:0032259">
    <property type="term" value="P:methylation"/>
    <property type="evidence" value="ECO:0007669"/>
    <property type="project" value="UniProtKB-KW"/>
</dbReference>
<dbReference type="InterPro" id="IPR050390">
    <property type="entry name" value="C5-Methyltransferase"/>
</dbReference>
<dbReference type="PRINTS" id="PR00105">
    <property type="entry name" value="C5METTRFRASE"/>
</dbReference>
<dbReference type="GO" id="GO:0044027">
    <property type="term" value="P:negative regulation of gene expression via chromosomal CpG island methylation"/>
    <property type="evidence" value="ECO:0007669"/>
    <property type="project" value="TreeGrafter"/>
</dbReference>
<dbReference type="InterPro" id="IPR031303">
    <property type="entry name" value="C5_meth_CS"/>
</dbReference>
<dbReference type="PROSITE" id="PS00094">
    <property type="entry name" value="C5_MTASE_1"/>
    <property type="match status" value="1"/>
</dbReference>
<organism evidence="9 10">
    <name type="scientific">Vibrio parahaemolyticus</name>
    <dbReference type="NCBI Taxonomy" id="670"/>
    <lineage>
        <taxon>Bacteria</taxon>
        <taxon>Pseudomonadati</taxon>
        <taxon>Pseudomonadota</taxon>
        <taxon>Gammaproteobacteria</taxon>
        <taxon>Vibrionales</taxon>
        <taxon>Vibrionaceae</taxon>
        <taxon>Vibrio</taxon>
    </lineage>
</organism>
<dbReference type="GO" id="GO:0009307">
    <property type="term" value="P:DNA restriction-modification system"/>
    <property type="evidence" value="ECO:0007669"/>
    <property type="project" value="UniProtKB-KW"/>
</dbReference>
<dbReference type="Pfam" id="PF00145">
    <property type="entry name" value="DNA_methylase"/>
    <property type="match status" value="1"/>
</dbReference>
<dbReference type="GO" id="GO:0003677">
    <property type="term" value="F:DNA binding"/>
    <property type="evidence" value="ECO:0007669"/>
    <property type="project" value="TreeGrafter"/>
</dbReference>
<dbReference type="EMBL" id="LIRS01000120">
    <property type="protein sequence ID" value="KOY24682.1"/>
    <property type="molecule type" value="Genomic_DNA"/>
</dbReference>
<protein>
    <recommendedName>
        <fullName evidence="8">Cytosine-specific methyltransferase</fullName>
        <ecNumber evidence="8">2.1.1.37</ecNumber>
    </recommendedName>
</protein>
<dbReference type="InterPro" id="IPR018117">
    <property type="entry name" value="C5_DNA_meth_AS"/>
</dbReference>
<dbReference type="SUPFAM" id="SSF53335">
    <property type="entry name" value="S-adenosyl-L-methionine-dependent methyltransferases"/>
    <property type="match status" value="1"/>
</dbReference>
<feature type="active site" evidence="6">
    <location>
        <position position="78"/>
    </location>
</feature>
<comment type="catalytic activity">
    <reaction evidence="5 8">
        <text>a 2'-deoxycytidine in DNA + S-adenosyl-L-methionine = a 5-methyl-2'-deoxycytidine in DNA + S-adenosyl-L-homocysteine + H(+)</text>
        <dbReference type="Rhea" id="RHEA:13681"/>
        <dbReference type="Rhea" id="RHEA-COMP:11369"/>
        <dbReference type="Rhea" id="RHEA-COMP:11370"/>
        <dbReference type="ChEBI" id="CHEBI:15378"/>
        <dbReference type="ChEBI" id="CHEBI:57856"/>
        <dbReference type="ChEBI" id="CHEBI:59789"/>
        <dbReference type="ChEBI" id="CHEBI:85452"/>
        <dbReference type="ChEBI" id="CHEBI:85454"/>
        <dbReference type="EC" id="2.1.1.37"/>
    </reaction>
</comment>
<dbReference type="CDD" id="cd00315">
    <property type="entry name" value="Cyt_C5_DNA_methylase"/>
    <property type="match status" value="1"/>
</dbReference>
<dbReference type="EC" id="2.1.1.37" evidence="8"/>
<dbReference type="Gene3D" id="3.90.120.10">
    <property type="entry name" value="DNA Methylase, subunit A, domain 2"/>
    <property type="match status" value="1"/>
</dbReference>
<evidence type="ECO:0000256" key="5">
    <source>
        <dbReference type="ARBA" id="ARBA00047422"/>
    </source>
</evidence>
<dbReference type="Gene3D" id="3.40.50.150">
    <property type="entry name" value="Vaccinia Virus protein VP39"/>
    <property type="match status" value="1"/>
</dbReference>
<keyword evidence="4" id="KW-0680">Restriction system</keyword>
<dbReference type="InterPro" id="IPR029063">
    <property type="entry name" value="SAM-dependent_MTases_sf"/>
</dbReference>
<evidence type="ECO:0000256" key="3">
    <source>
        <dbReference type="ARBA" id="ARBA00022691"/>
    </source>
</evidence>
<dbReference type="GO" id="GO:0003886">
    <property type="term" value="F:DNA (cytosine-5-)-methyltransferase activity"/>
    <property type="evidence" value="ECO:0007669"/>
    <property type="project" value="UniProtKB-EC"/>
</dbReference>
<dbReference type="RefSeq" id="WP_053812510.1">
    <property type="nucleotide sequence ID" value="NZ_JANFUW010000132.1"/>
</dbReference>
<dbReference type="PANTHER" id="PTHR10629:SF52">
    <property type="entry name" value="DNA (CYTOSINE-5)-METHYLTRANSFERASE 1"/>
    <property type="match status" value="1"/>
</dbReference>
<dbReference type="PROSITE" id="PS51679">
    <property type="entry name" value="SAM_MT_C5"/>
    <property type="match status" value="1"/>
</dbReference>
<comment type="similarity">
    <text evidence="6 7">Belongs to the class I-like SAM-binding methyltransferase superfamily. C5-methyltransferase family.</text>
</comment>
<dbReference type="PROSITE" id="PS00095">
    <property type="entry name" value="C5_MTASE_2"/>
    <property type="match status" value="1"/>
</dbReference>
<evidence type="ECO:0000256" key="4">
    <source>
        <dbReference type="ARBA" id="ARBA00022747"/>
    </source>
</evidence>
<dbReference type="InterPro" id="IPR001525">
    <property type="entry name" value="C5_MeTfrase"/>
</dbReference>
<name>A0AAW3IVA5_VIBPH</name>
<keyword evidence="2 6" id="KW-0808">Transferase</keyword>
<evidence type="ECO:0000256" key="8">
    <source>
        <dbReference type="RuleBase" id="RU000417"/>
    </source>
</evidence>
<evidence type="ECO:0000256" key="1">
    <source>
        <dbReference type="ARBA" id="ARBA00022603"/>
    </source>
</evidence>
<dbReference type="PANTHER" id="PTHR10629">
    <property type="entry name" value="CYTOSINE-SPECIFIC METHYLTRANSFERASE"/>
    <property type="match status" value="1"/>
</dbReference>
<keyword evidence="3 6" id="KW-0949">S-adenosyl-L-methionine</keyword>
<proteinExistence type="inferred from homology"/>
<sequence>MNVIDLFCGCGGLSLGFEQAGYDILLGIDHDKSALETFKANHKNSEVIHGDIQEISANEIKQVISNQTVDVIIGGPPCQGLSLSGPRKFEDPRNKLFLSYVRLVRDLKPKFFVLENVPGIISLFKGKIKDQIIKEFSELGYNVEYEVLNSAHYGVPQIRKRAIFIGSLDHTGTSYFPEKIISEEQAFINCEQAVSDLHALDDNDMPESFSYATEPQSTYQVEMRKSAPKKLHNHLITKHQDKVKSTIALVPEGGNYKNLPEDFVSTRKFNVAWTRYHSKKPASTIDTGHRHHFHYKHNRVPTVRENARFQSFPDSFIFLGNKTEQYRQVGNAVPPLMGRAIAEKILRQTVDKESMSSAETKELII</sequence>
<accession>A0AAW3IVA5</accession>
<evidence type="ECO:0000313" key="10">
    <source>
        <dbReference type="Proteomes" id="UP000037697"/>
    </source>
</evidence>
<reference evidence="9 10" key="1">
    <citation type="submission" date="2015-07" db="EMBL/GenBank/DDBJ databases">
        <title>Foodborne Vibrio parahaemolyticus Isolates.</title>
        <authorList>
            <person name="Ronholm J."/>
            <person name="Petronella N."/>
            <person name="Kenwell R."/>
            <person name="Banerjee S."/>
        </authorList>
    </citation>
    <scope>NUCLEOTIDE SEQUENCE [LARGE SCALE GENOMIC DNA]</scope>
    <source>
        <strain evidence="9 10">HS-06-05</strain>
    </source>
</reference>
<dbReference type="AlphaFoldDB" id="A0AAW3IVA5"/>
<evidence type="ECO:0000313" key="9">
    <source>
        <dbReference type="EMBL" id="KOY24682.1"/>
    </source>
</evidence>
<dbReference type="Proteomes" id="UP000037697">
    <property type="component" value="Unassembled WGS sequence"/>
</dbReference>
<evidence type="ECO:0000256" key="7">
    <source>
        <dbReference type="RuleBase" id="RU000416"/>
    </source>
</evidence>
<comment type="caution">
    <text evidence="9">The sequence shown here is derived from an EMBL/GenBank/DDBJ whole genome shotgun (WGS) entry which is preliminary data.</text>
</comment>
<evidence type="ECO:0000256" key="2">
    <source>
        <dbReference type="ARBA" id="ARBA00022679"/>
    </source>
</evidence>